<dbReference type="NCBIfam" id="TIGR01895">
    <property type="entry name" value="cas_Cas5t"/>
    <property type="match status" value="1"/>
</dbReference>
<proteinExistence type="predicted"/>
<dbReference type="NCBIfam" id="TIGR02593">
    <property type="entry name" value="CRISPR_cas5"/>
    <property type="match status" value="1"/>
</dbReference>
<dbReference type="InterPro" id="IPR013422">
    <property type="entry name" value="CRISPR-assoc_prot_Cas5_N"/>
</dbReference>
<dbReference type="Pfam" id="PF09704">
    <property type="entry name" value="Cas_Cas5d"/>
    <property type="match status" value="1"/>
</dbReference>
<dbReference type="Gene3D" id="3.30.70.2660">
    <property type="match status" value="1"/>
</dbReference>
<gene>
    <name evidence="2" type="primary">cas5b</name>
    <name evidence="2" type="ORF">ENU66_01090</name>
</gene>
<comment type="caution">
    <text evidence="2">The sequence shown here is derived from an EMBL/GenBank/DDBJ whole genome shotgun (WGS) entry which is preliminary data.</text>
</comment>
<evidence type="ECO:0000256" key="1">
    <source>
        <dbReference type="ARBA" id="ARBA00023118"/>
    </source>
</evidence>
<reference evidence="2" key="1">
    <citation type="journal article" date="2020" name="mSystems">
        <title>Genome- and Community-Level Interaction Insights into Carbon Utilization and Element Cycling Functions of Hydrothermarchaeota in Hydrothermal Sediment.</title>
        <authorList>
            <person name="Zhou Z."/>
            <person name="Liu Y."/>
            <person name="Xu W."/>
            <person name="Pan J."/>
            <person name="Luo Z.H."/>
            <person name="Li M."/>
        </authorList>
    </citation>
    <scope>NUCLEOTIDE SEQUENCE [LARGE SCALE GENOMIC DNA]</scope>
    <source>
        <strain evidence="2">SpSt-69</strain>
    </source>
</reference>
<dbReference type="GO" id="GO:0051607">
    <property type="term" value="P:defense response to virus"/>
    <property type="evidence" value="ECO:0007669"/>
    <property type="project" value="UniProtKB-KW"/>
</dbReference>
<organism evidence="2">
    <name type="scientific">candidate division WOR-3 bacterium</name>
    <dbReference type="NCBI Taxonomy" id="2052148"/>
    <lineage>
        <taxon>Bacteria</taxon>
        <taxon>Bacteria division WOR-3</taxon>
    </lineage>
</organism>
<dbReference type="InterPro" id="IPR021124">
    <property type="entry name" value="CRISPR-assoc_prot_Cas5"/>
</dbReference>
<protein>
    <submittedName>
        <fullName evidence="2">Type I-B CRISPR-associated protein Cas5</fullName>
    </submittedName>
</protein>
<keyword evidence="1" id="KW-0051">Antiviral defense</keyword>
<evidence type="ECO:0000313" key="2">
    <source>
        <dbReference type="EMBL" id="HGL16924.1"/>
    </source>
</evidence>
<dbReference type="AlphaFoldDB" id="A0A7V3ZWK9"/>
<dbReference type="EMBL" id="DTDJ01000012">
    <property type="protein sequence ID" value="HGL16924.1"/>
    <property type="molecule type" value="Genomic_DNA"/>
</dbReference>
<dbReference type="InterPro" id="IPR013337">
    <property type="entry name" value="CRISPR-assoc_prot_Cas5_Tneap"/>
</dbReference>
<dbReference type="GO" id="GO:0043571">
    <property type="term" value="P:maintenance of CRISPR repeat elements"/>
    <property type="evidence" value="ECO:0007669"/>
    <property type="project" value="InterPro"/>
</dbReference>
<sequence length="282" mass="32899">MKVIKLRIFQPSAHYRVPFTLRRKHTYPIPPYSTVVGLMCNVLGIKDQKDGAFEVLKRGLSLAIYGKYDYLNREYVWFRNLEKGAHKSRFGSPFNRAIDQIPEHPGGQIPVTIDVLENVRLLIYIKHSDSSFLSELFDALQNPVRRVSPLHLGRAEDLIAVEGIELREIEIELKPLYGRMRDYDFTWLVDPYRGERFFDEELYPQDLRNAYFEEYKNFFYKVQGSYHLVTSFYKIVKGQRNFEYVPAKLFEGGDFPLNFGKPFKVPFDGDIPLFFAKLSGGG</sequence>
<name>A0A7V3ZWK9_UNCW3</name>
<accession>A0A7V3ZWK9</accession>